<comment type="caution">
    <text evidence="4">The sequence shown here is derived from an EMBL/GenBank/DDBJ whole genome shotgun (WGS) entry which is preliminary data.</text>
</comment>
<evidence type="ECO:0000313" key="4">
    <source>
        <dbReference type="EMBL" id="KAD4585170.1"/>
    </source>
</evidence>
<keyword evidence="5" id="KW-1185">Reference proteome</keyword>
<dbReference type="OrthoDB" id="1095810at2759"/>
<dbReference type="PANTHER" id="PTHR11017:SF340">
    <property type="entry name" value="NB-ARC-RELATED"/>
    <property type="match status" value="1"/>
</dbReference>
<dbReference type="InterPro" id="IPR036390">
    <property type="entry name" value="WH_DNA-bd_sf"/>
</dbReference>
<dbReference type="AlphaFoldDB" id="A0A5N6ND41"/>
<accession>A0A5N6ND41</accession>
<dbReference type="EMBL" id="SZYD01000012">
    <property type="protein sequence ID" value="KAD4585170.1"/>
    <property type="molecule type" value="Genomic_DNA"/>
</dbReference>
<sequence>MLTEHESQFIEKVVNTVLDRLFLLNSCVDEDLVGMRTRHQELELLLDVNSVGVRMVGIWGVGDDEAVQLFKRHAHNEEEPVEDYETFSLRVISYAYGLPLALKVIGSFLYDKNKNKRISALDKLKEIPDPTVMHILKLSFDGLEAYQKDLFLDIACFFRFRSSDDAMEKFEACGYHPEIGIKVLRQKSLITIVYKKEWGNVFDMHDLVEEMGFYIVRGEHPKNPEKHNRVWK</sequence>
<reference evidence="4 5" key="1">
    <citation type="submission" date="2019-05" db="EMBL/GenBank/DDBJ databases">
        <title>Mikania micrantha, genome provides insights into the molecular mechanism of rapid growth.</title>
        <authorList>
            <person name="Liu B."/>
        </authorList>
    </citation>
    <scope>NUCLEOTIDE SEQUENCE [LARGE SCALE GENOMIC DNA]</scope>
    <source>
        <strain evidence="4">NLD-2019</strain>
        <tissue evidence="4">Leaf</tissue>
    </source>
</reference>
<dbReference type="GO" id="GO:0006952">
    <property type="term" value="P:defense response"/>
    <property type="evidence" value="ECO:0007669"/>
    <property type="project" value="InterPro"/>
</dbReference>
<proteinExistence type="predicted"/>
<gene>
    <name evidence="4" type="ORF">E3N88_22771</name>
</gene>
<dbReference type="InterPro" id="IPR042197">
    <property type="entry name" value="Apaf_helical"/>
</dbReference>
<dbReference type="Proteomes" id="UP000326396">
    <property type="component" value="Linkage Group LG2"/>
</dbReference>
<evidence type="ECO:0000259" key="3">
    <source>
        <dbReference type="Pfam" id="PF23282"/>
    </source>
</evidence>
<dbReference type="SUPFAM" id="SSF46785">
    <property type="entry name" value="Winged helix' DNA-binding domain"/>
    <property type="match status" value="1"/>
</dbReference>
<evidence type="ECO:0000256" key="1">
    <source>
        <dbReference type="ARBA" id="ARBA00022614"/>
    </source>
</evidence>
<dbReference type="SUPFAM" id="SSF52540">
    <property type="entry name" value="P-loop containing nucleoside triphosphate hydrolases"/>
    <property type="match status" value="1"/>
</dbReference>
<dbReference type="PANTHER" id="PTHR11017">
    <property type="entry name" value="LEUCINE-RICH REPEAT-CONTAINING PROTEIN"/>
    <property type="match status" value="1"/>
</dbReference>
<organism evidence="4 5">
    <name type="scientific">Mikania micrantha</name>
    <name type="common">bitter vine</name>
    <dbReference type="NCBI Taxonomy" id="192012"/>
    <lineage>
        <taxon>Eukaryota</taxon>
        <taxon>Viridiplantae</taxon>
        <taxon>Streptophyta</taxon>
        <taxon>Embryophyta</taxon>
        <taxon>Tracheophyta</taxon>
        <taxon>Spermatophyta</taxon>
        <taxon>Magnoliopsida</taxon>
        <taxon>eudicotyledons</taxon>
        <taxon>Gunneridae</taxon>
        <taxon>Pentapetalae</taxon>
        <taxon>asterids</taxon>
        <taxon>campanulids</taxon>
        <taxon>Asterales</taxon>
        <taxon>Asteraceae</taxon>
        <taxon>Asteroideae</taxon>
        <taxon>Heliantheae alliance</taxon>
        <taxon>Eupatorieae</taxon>
        <taxon>Mikania</taxon>
    </lineage>
</organism>
<dbReference type="InterPro" id="IPR058192">
    <property type="entry name" value="WHD_ROQ1-like"/>
</dbReference>
<protein>
    <recommendedName>
        <fullName evidence="3">Disease resistance protein Roq1-like winged-helix domain-containing protein</fullName>
    </recommendedName>
</protein>
<keyword evidence="1" id="KW-0433">Leucine-rich repeat</keyword>
<name>A0A5N6ND41_9ASTR</name>
<dbReference type="Gene3D" id="1.10.8.430">
    <property type="entry name" value="Helical domain of apoptotic protease-activating factors"/>
    <property type="match status" value="1"/>
</dbReference>
<dbReference type="InterPro" id="IPR044974">
    <property type="entry name" value="Disease_R_plants"/>
</dbReference>
<dbReference type="InterPro" id="IPR027417">
    <property type="entry name" value="P-loop_NTPase"/>
</dbReference>
<evidence type="ECO:0000313" key="5">
    <source>
        <dbReference type="Proteomes" id="UP000326396"/>
    </source>
</evidence>
<dbReference type="Pfam" id="PF23282">
    <property type="entry name" value="WHD_ROQ1"/>
    <property type="match status" value="1"/>
</dbReference>
<feature type="domain" description="Disease resistance protein Roq1-like winged-helix" evidence="3">
    <location>
        <begin position="147"/>
        <end position="218"/>
    </location>
</feature>
<keyword evidence="2" id="KW-0677">Repeat</keyword>
<evidence type="ECO:0000256" key="2">
    <source>
        <dbReference type="ARBA" id="ARBA00022737"/>
    </source>
</evidence>